<proteinExistence type="predicted"/>
<evidence type="ECO:0000313" key="2">
    <source>
        <dbReference type="Proteomes" id="UP001320706"/>
    </source>
</evidence>
<organism evidence="1 2">
    <name type="scientific">Zalaria obscura</name>
    <dbReference type="NCBI Taxonomy" id="2024903"/>
    <lineage>
        <taxon>Eukaryota</taxon>
        <taxon>Fungi</taxon>
        <taxon>Dikarya</taxon>
        <taxon>Ascomycota</taxon>
        <taxon>Pezizomycotina</taxon>
        <taxon>Dothideomycetes</taxon>
        <taxon>Dothideomycetidae</taxon>
        <taxon>Dothideales</taxon>
        <taxon>Zalariaceae</taxon>
        <taxon>Zalaria</taxon>
    </lineage>
</organism>
<keyword evidence="2" id="KW-1185">Reference proteome</keyword>
<dbReference type="Proteomes" id="UP001320706">
    <property type="component" value="Unassembled WGS sequence"/>
</dbReference>
<name>A0ACC3S4Y9_9PEZI</name>
<gene>
    <name evidence="1" type="ORF">M8818_007045</name>
</gene>
<dbReference type="EMBL" id="JAMKPW020000042">
    <property type="protein sequence ID" value="KAK8195894.1"/>
    <property type="molecule type" value="Genomic_DNA"/>
</dbReference>
<comment type="caution">
    <text evidence="1">The sequence shown here is derived from an EMBL/GenBank/DDBJ whole genome shotgun (WGS) entry which is preliminary data.</text>
</comment>
<protein>
    <submittedName>
        <fullName evidence="1">Uncharacterized protein</fullName>
    </submittedName>
</protein>
<reference evidence="1" key="1">
    <citation type="submission" date="2024-02" db="EMBL/GenBank/DDBJ databases">
        <title>Metagenome Assembled Genome of Zalaria obscura JY119.</title>
        <authorList>
            <person name="Vighnesh L."/>
            <person name="Jagadeeshwari U."/>
            <person name="Venkata Ramana C."/>
            <person name="Sasikala C."/>
        </authorList>
    </citation>
    <scope>NUCLEOTIDE SEQUENCE</scope>
    <source>
        <strain evidence="1">JY119</strain>
    </source>
</reference>
<sequence>MHTTAASPRPHKRQRTGSMATTPPATAYDPEGIDILEGATRVLSVEATALSHVTRLYSTDPVARDGLLRAVKCVSSSQAAGGKVVVCGVGKSGLVGAKTVATLKSLGIGASFMHASEAAHGDLGDIRTNDVLLFISYSGRTPELLNILPHLPSSLPIVAMTSHLKASECPLLESCDDGILLPAPIHEKEEVSFGVCAPTTSTTVAIAIGDMLALTVAERLHCGKTGQVFKKNHPGGAIGQVTRAEKSAETPEAVTPLELPSPSISAKSEEG</sequence>
<accession>A0ACC3S4Y9</accession>
<evidence type="ECO:0000313" key="1">
    <source>
        <dbReference type="EMBL" id="KAK8195894.1"/>
    </source>
</evidence>